<keyword evidence="1" id="KW-1185">Reference proteome</keyword>
<dbReference type="AlphaFoldDB" id="A0A914H7S4"/>
<evidence type="ECO:0000313" key="2">
    <source>
        <dbReference type="WBParaSite" id="Gr19_v10_g14996.t1"/>
    </source>
</evidence>
<name>A0A914H7S4_GLORO</name>
<sequence>MVRRRSGEMFVPEWQEVSLQEAPGKENIKLATATFLCKRGRRTLSANNFGANNALWNQINAITSTVMMAQQEAPRADEQQNCPLDHQRRPQKLLEKQNPALYAELFNNSSNNQYSHIETTKNRSHCPGCKRVCRFALVRFPTCWLTRHGHQDSKKMETSKMAGSS</sequence>
<dbReference type="Proteomes" id="UP000887572">
    <property type="component" value="Unplaced"/>
</dbReference>
<organism evidence="1 2">
    <name type="scientific">Globodera rostochiensis</name>
    <name type="common">Golden nematode worm</name>
    <name type="synonym">Heterodera rostochiensis</name>
    <dbReference type="NCBI Taxonomy" id="31243"/>
    <lineage>
        <taxon>Eukaryota</taxon>
        <taxon>Metazoa</taxon>
        <taxon>Ecdysozoa</taxon>
        <taxon>Nematoda</taxon>
        <taxon>Chromadorea</taxon>
        <taxon>Rhabditida</taxon>
        <taxon>Tylenchina</taxon>
        <taxon>Tylenchomorpha</taxon>
        <taxon>Tylenchoidea</taxon>
        <taxon>Heteroderidae</taxon>
        <taxon>Heteroderinae</taxon>
        <taxon>Globodera</taxon>
    </lineage>
</organism>
<dbReference type="WBParaSite" id="Gr19_v10_g14996.t1">
    <property type="protein sequence ID" value="Gr19_v10_g14996.t1"/>
    <property type="gene ID" value="Gr19_v10_g14996"/>
</dbReference>
<accession>A0A914H7S4</accession>
<reference evidence="2" key="1">
    <citation type="submission" date="2022-11" db="UniProtKB">
        <authorList>
            <consortium name="WormBaseParasite"/>
        </authorList>
    </citation>
    <scope>IDENTIFICATION</scope>
</reference>
<proteinExistence type="predicted"/>
<protein>
    <submittedName>
        <fullName evidence="2">Uncharacterized protein</fullName>
    </submittedName>
</protein>
<evidence type="ECO:0000313" key="1">
    <source>
        <dbReference type="Proteomes" id="UP000887572"/>
    </source>
</evidence>